<proteinExistence type="predicted"/>
<feature type="non-terminal residue" evidence="2">
    <location>
        <position position="119"/>
    </location>
</feature>
<evidence type="ECO:0000313" key="2">
    <source>
        <dbReference type="EMBL" id="KAK0714474.1"/>
    </source>
</evidence>
<gene>
    <name evidence="2" type="ORF">B0H67DRAFT_489845</name>
</gene>
<reference evidence="2" key="1">
    <citation type="submission" date="2023-06" db="EMBL/GenBank/DDBJ databases">
        <title>Genome-scale phylogeny and comparative genomics of the fungal order Sordariales.</title>
        <authorList>
            <consortium name="Lawrence Berkeley National Laboratory"/>
            <person name="Hensen N."/>
            <person name="Bonometti L."/>
            <person name="Westerberg I."/>
            <person name="Brannstrom I.O."/>
            <person name="Guillou S."/>
            <person name="Cros-Aarteil S."/>
            <person name="Calhoun S."/>
            <person name="Haridas S."/>
            <person name="Kuo A."/>
            <person name="Mondo S."/>
            <person name="Pangilinan J."/>
            <person name="Riley R."/>
            <person name="Labutti K."/>
            <person name="Andreopoulos B."/>
            <person name="Lipzen A."/>
            <person name="Chen C."/>
            <person name="Yanf M."/>
            <person name="Daum C."/>
            <person name="Ng V."/>
            <person name="Clum A."/>
            <person name="Steindorff A."/>
            <person name="Ohm R."/>
            <person name="Martin F."/>
            <person name="Silar P."/>
            <person name="Natvig D."/>
            <person name="Lalanne C."/>
            <person name="Gautier V."/>
            <person name="Ament-Velasquez S.L."/>
            <person name="Kruys A."/>
            <person name="Hutchinson M.I."/>
            <person name="Powell A.J."/>
            <person name="Barry K."/>
            <person name="Miller A.N."/>
            <person name="Grigoriev I.V."/>
            <person name="Debuchy R."/>
            <person name="Gladieux P."/>
            <person name="Thoren M.H."/>
            <person name="Johannesson H."/>
        </authorList>
    </citation>
    <scope>NUCLEOTIDE SEQUENCE</scope>
    <source>
        <strain evidence="2">SMH4607-1</strain>
    </source>
</reference>
<sequence length="119" mass="14003">QYEKLIEVFLNTSGLLAFVWVITKNYVKAFDALLDKYEDMGEQLEVLAQHRTLFDTTDNAHLKTVLEMIYMDILDFHAKALSYFRQKSMHFPPPLESYPDVMLVLDRADGAFQFLRFYP</sequence>
<name>A0AA40AES4_9PEZI</name>
<dbReference type="Pfam" id="PF24809">
    <property type="entry name" value="DUF7708"/>
    <property type="match status" value="1"/>
</dbReference>
<accession>A0AA40AES4</accession>
<dbReference type="AlphaFoldDB" id="A0AA40AES4"/>
<evidence type="ECO:0000259" key="1">
    <source>
        <dbReference type="Pfam" id="PF24809"/>
    </source>
</evidence>
<dbReference type="EMBL" id="JAUKUA010000004">
    <property type="protein sequence ID" value="KAK0714474.1"/>
    <property type="molecule type" value="Genomic_DNA"/>
</dbReference>
<protein>
    <recommendedName>
        <fullName evidence="1">DUF7708 domain-containing protein</fullName>
    </recommendedName>
</protein>
<feature type="domain" description="DUF7708" evidence="1">
    <location>
        <begin position="13"/>
        <end position="89"/>
    </location>
</feature>
<dbReference type="InterPro" id="IPR056125">
    <property type="entry name" value="DUF7708"/>
</dbReference>
<dbReference type="Proteomes" id="UP001172102">
    <property type="component" value="Unassembled WGS sequence"/>
</dbReference>
<keyword evidence="3" id="KW-1185">Reference proteome</keyword>
<comment type="caution">
    <text evidence="2">The sequence shown here is derived from an EMBL/GenBank/DDBJ whole genome shotgun (WGS) entry which is preliminary data.</text>
</comment>
<evidence type="ECO:0000313" key="3">
    <source>
        <dbReference type="Proteomes" id="UP001172102"/>
    </source>
</evidence>
<organism evidence="2 3">
    <name type="scientific">Lasiosphaeris hirsuta</name>
    <dbReference type="NCBI Taxonomy" id="260670"/>
    <lineage>
        <taxon>Eukaryota</taxon>
        <taxon>Fungi</taxon>
        <taxon>Dikarya</taxon>
        <taxon>Ascomycota</taxon>
        <taxon>Pezizomycotina</taxon>
        <taxon>Sordariomycetes</taxon>
        <taxon>Sordariomycetidae</taxon>
        <taxon>Sordariales</taxon>
        <taxon>Lasiosphaeriaceae</taxon>
        <taxon>Lasiosphaeris</taxon>
    </lineage>
</organism>